<reference evidence="1 2" key="1">
    <citation type="journal article" date="2023" name="ACS Omega">
        <title>Identification of the Neoaspergillic Acid Biosynthesis Gene Cluster by Establishing an In Vitro CRISPR-Ribonucleoprotein Genetic System in Aspergillus melleus.</title>
        <authorList>
            <person name="Yuan B."/>
            <person name="Grau M.F."/>
            <person name="Murata R.M."/>
            <person name="Torok T."/>
            <person name="Venkateswaran K."/>
            <person name="Stajich J.E."/>
            <person name="Wang C.C.C."/>
        </authorList>
    </citation>
    <scope>NUCLEOTIDE SEQUENCE [LARGE SCALE GENOMIC DNA]</scope>
    <source>
        <strain evidence="1 2">IMV 1140</strain>
    </source>
</reference>
<organism evidence="1 2">
    <name type="scientific">Aspergillus melleus</name>
    <dbReference type="NCBI Taxonomy" id="138277"/>
    <lineage>
        <taxon>Eukaryota</taxon>
        <taxon>Fungi</taxon>
        <taxon>Dikarya</taxon>
        <taxon>Ascomycota</taxon>
        <taxon>Pezizomycotina</taxon>
        <taxon>Eurotiomycetes</taxon>
        <taxon>Eurotiomycetidae</taxon>
        <taxon>Eurotiales</taxon>
        <taxon>Aspergillaceae</taxon>
        <taxon>Aspergillus</taxon>
        <taxon>Aspergillus subgen. Circumdati</taxon>
    </lineage>
</organism>
<gene>
    <name evidence="1" type="ORF">N8T08_006526</name>
</gene>
<evidence type="ECO:0000313" key="1">
    <source>
        <dbReference type="EMBL" id="KAK1149304.1"/>
    </source>
</evidence>
<comment type="caution">
    <text evidence="1">The sequence shown here is derived from an EMBL/GenBank/DDBJ whole genome shotgun (WGS) entry which is preliminary data.</text>
</comment>
<dbReference type="Proteomes" id="UP001177260">
    <property type="component" value="Unassembled WGS sequence"/>
</dbReference>
<dbReference type="EMBL" id="JAOPJF010000004">
    <property type="protein sequence ID" value="KAK1149304.1"/>
    <property type="molecule type" value="Genomic_DNA"/>
</dbReference>
<name>A0ACC3BEN4_9EURO</name>
<accession>A0ACC3BEN4</accession>
<evidence type="ECO:0000313" key="2">
    <source>
        <dbReference type="Proteomes" id="UP001177260"/>
    </source>
</evidence>
<sequence>MQYKTLSLLALSATALAAPSPQKNTELEELPNYEEVSSVAPAASETDVGFDLAAVGIPTSVVNVLETAMPLSFITSLADPSFASKVDQDWESGKYPEWYSSLPSGVKDYMNSVASEFGEASTIPANTALATDNTGKSTTADSASASATATATATATDTKGASSSAAHASNSQTTGSQTSGSQTTGSSSASGSSSAAETTGSQGATSEGGAPAPTGAMAASLAGAAGIIGLAFAL</sequence>
<proteinExistence type="predicted"/>
<keyword evidence="2" id="KW-1185">Reference proteome</keyword>
<protein>
    <submittedName>
        <fullName evidence="1">Uncharacterized protein</fullName>
    </submittedName>
</protein>